<feature type="compositionally biased region" description="Polar residues" evidence="6">
    <location>
        <begin position="436"/>
        <end position="456"/>
    </location>
</feature>
<evidence type="ECO:0000256" key="5">
    <source>
        <dbReference type="PROSITE-ProRule" id="PRU00221"/>
    </source>
</evidence>
<keyword evidence="3" id="KW-0072">Autophagy</keyword>
<dbReference type="InterPro" id="IPR015943">
    <property type="entry name" value="WD40/YVTN_repeat-like_dom_sf"/>
</dbReference>
<feature type="region of interest" description="Disordered" evidence="6">
    <location>
        <begin position="435"/>
        <end position="486"/>
    </location>
</feature>
<evidence type="ECO:0000256" key="1">
    <source>
        <dbReference type="ARBA" id="ARBA00022574"/>
    </source>
</evidence>
<organism evidence="7 8">
    <name type="scientific">Lucilia cuprina</name>
    <name type="common">Green bottle fly</name>
    <name type="synonym">Australian sheep blowfly</name>
    <dbReference type="NCBI Taxonomy" id="7375"/>
    <lineage>
        <taxon>Eukaryota</taxon>
        <taxon>Metazoa</taxon>
        <taxon>Ecdysozoa</taxon>
        <taxon>Arthropoda</taxon>
        <taxon>Hexapoda</taxon>
        <taxon>Insecta</taxon>
        <taxon>Pterygota</taxon>
        <taxon>Neoptera</taxon>
        <taxon>Endopterygota</taxon>
        <taxon>Diptera</taxon>
        <taxon>Brachycera</taxon>
        <taxon>Muscomorpha</taxon>
        <taxon>Oestroidea</taxon>
        <taxon>Calliphoridae</taxon>
        <taxon>Luciliinae</taxon>
        <taxon>Lucilia</taxon>
    </lineage>
</organism>
<evidence type="ECO:0000256" key="3">
    <source>
        <dbReference type="ARBA" id="ARBA00023006"/>
    </source>
</evidence>
<name>A0A0L0CHL9_LUCCU</name>
<feature type="compositionally biased region" description="Polar residues" evidence="6">
    <location>
        <begin position="308"/>
        <end position="326"/>
    </location>
</feature>
<dbReference type="InterPro" id="IPR036322">
    <property type="entry name" value="WD40_repeat_dom_sf"/>
</dbReference>
<reference evidence="7 8" key="1">
    <citation type="journal article" date="2015" name="Nat. Commun.">
        <title>Lucilia cuprina genome unlocks parasitic fly biology to underpin future interventions.</title>
        <authorList>
            <person name="Anstead C.A."/>
            <person name="Korhonen P.K."/>
            <person name="Young N.D."/>
            <person name="Hall R.S."/>
            <person name="Jex A.R."/>
            <person name="Murali S.C."/>
            <person name="Hughes D.S."/>
            <person name="Lee S.F."/>
            <person name="Perry T."/>
            <person name="Stroehlein A.J."/>
            <person name="Ansell B.R."/>
            <person name="Breugelmans B."/>
            <person name="Hofmann A."/>
            <person name="Qu J."/>
            <person name="Dugan S."/>
            <person name="Lee S.L."/>
            <person name="Chao H."/>
            <person name="Dinh H."/>
            <person name="Han Y."/>
            <person name="Doddapaneni H.V."/>
            <person name="Worley K.C."/>
            <person name="Muzny D.M."/>
            <person name="Ioannidis P."/>
            <person name="Waterhouse R.M."/>
            <person name="Zdobnov E.M."/>
            <person name="James P.J."/>
            <person name="Bagnall N.H."/>
            <person name="Kotze A.C."/>
            <person name="Gibbs R.A."/>
            <person name="Richards S."/>
            <person name="Batterham P."/>
            <person name="Gasser R.B."/>
        </authorList>
    </citation>
    <scope>NUCLEOTIDE SEQUENCE [LARGE SCALE GENOMIC DNA]</scope>
    <source>
        <strain evidence="7 8">LS</strain>
        <tissue evidence="7">Full body</tissue>
    </source>
</reference>
<dbReference type="SMART" id="SM00320">
    <property type="entry name" value="WD40"/>
    <property type="match status" value="2"/>
</dbReference>
<keyword evidence="1 5" id="KW-0853">WD repeat</keyword>
<evidence type="ECO:0000256" key="2">
    <source>
        <dbReference type="ARBA" id="ARBA00022737"/>
    </source>
</evidence>
<proteinExistence type="inferred from homology"/>
<feature type="compositionally biased region" description="Low complexity" evidence="6">
    <location>
        <begin position="466"/>
        <end position="482"/>
    </location>
</feature>
<feature type="compositionally biased region" description="Low complexity" evidence="6">
    <location>
        <begin position="292"/>
        <end position="305"/>
    </location>
</feature>
<evidence type="ECO:0008006" key="9">
    <source>
        <dbReference type="Google" id="ProtNLM"/>
    </source>
</evidence>
<feature type="compositionally biased region" description="Polar residues" evidence="6">
    <location>
        <begin position="276"/>
        <end position="291"/>
    </location>
</feature>
<dbReference type="GO" id="GO:0005737">
    <property type="term" value="C:cytoplasm"/>
    <property type="evidence" value="ECO:0007669"/>
    <property type="project" value="UniProtKB-ARBA"/>
</dbReference>
<dbReference type="Pfam" id="PF21032">
    <property type="entry name" value="PROPPIN"/>
    <property type="match status" value="2"/>
</dbReference>
<dbReference type="PROSITE" id="PS50082">
    <property type="entry name" value="WD_REPEATS_2"/>
    <property type="match status" value="1"/>
</dbReference>
<evidence type="ECO:0000256" key="6">
    <source>
        <dbReference type="SAM" id="MobiDB-lite"/>
    </source>
</evidence>
<comment type="caution">
    <text evidence="7">The sequence shown here is derived from an EMBL/GenBank/DDBJ whole genome shotgun (WGS) entry which is preliminary data.</text>
</comment>
<dbReference type="STRING" id="7375.A0A0L0CHL9"/>
<accession>A0A0L0CHL9</accession>
<feature type="region of interest" description="Disordered" evidence="6">
    <location>
        <begin position="262"/>
        <end position="326"/>
    </location>
</feature>
<keyword evidence="2" id="KW-0677">Repeat</keyword>
<evidence type="ECO:0000313" key="8">
    <source>
        <dbReference type="Proteomes" id="UP000037069"/>
    </source>
</evidence>
<dbReference type="FunFam" id="2.130.10.10:FF:000529">
    <property type="entry name" value="WD repeat domain phosphoinositide-interacting protein 1"/>
    <property type="match status" value="1"/>
</dbReference>
<dbReference type="PANTHER" id="PTHR11227">
    <property type="entry name" value="WD-REPEAT PROTEIN INTERACTING WITH PHOSPHOINOSIDES WIPI -RELATED"/>
    <property type="match status" value="1"/>
</dbReference>
<feature type="repeat" description="WD" evidence="5">
    <location>
        <begin position="170"/>
        <end position="198"/>
    </location>
</feature>
<dbReference type="AlphaFoldDB" id="A0A0L0CHL9"/>
<dbReference type="SUPFAM" id="SSF50978">
    <property type="entry name" value="WD40 repeat-like"/>
    <property type="match status" value="1"/>
</dbReference>
<dbReference type="Gene3D" id="2.130.10.10">
    <property type="entry name" value="YVTN repeat-like/Quinoprotein amine dehydrogenase"/>
    <property type="match status" value="1"/>
</dbReference>
<evidence type="ECO:0000313" key="7">
    <source>
        <dbReference type="EMBL" id="KNC30979.1"/>
    </source>
</evidence>
<comment type="similarity">
    <text evidence="4">Belongs to the WD repeat PROPPIN family.</text>
</comment>
<sequence length="545" mass="59511">MSSTMAEGYIMNFNQDFTSISVLSKNGFRLFTINAGDKIDEIFAKENSEQIRIVERLFNSSLVVLVTQQKPNCLKMLHFKKKQDICNCVYPSDILCVRMNRYRLIVCLAESIHIHDIRDMKILHSIENIAPNEYGLCSLSLNSHLAFPICTTSGELRIFNANKLKTGLTIKAHDTALSALNFSPNGTMLATASERGTVIRVFCVKNGQRVQEFRRGVKRCVRIASLVFSTTGDFLCASSNTETVHIFKIDVKAVEAAERKSNIVDDETKKPHTVLAPSTSQPKEEASNNQQATKASANSTTSADAPVTANSSSSNQTPASTTSNNSWSMSGYLSKAVSSYLIPSQIGDVLAQDRAFATAVLGQPGLKHVCGLARIQKELRLLMACEDGFLYVYDFNSEKGGPCKLLHVHDLRYTLEGVIELNLTDSMDKISLSGLLPSTPTTNPSSGFSADKTPTISTDSQHSKDSSPSPHSKSSSMSSVSVIIENPDPTTDNSYASILKGSEQTVNTTLTADSAKFRKLCDAIDTPTKLYDERQFPPVAIAAKD</sequence>
<dbReference type="OrthoDB" id="1667587at2759"/>
<dbReference type="InterPro" id="IPR048720">
    <property type="entry name" value="PROPPIN"/>
</dbReference>
<protein>
    <recommendedName>
        <fullName evidence="9">WD repeat domain phosphoinositide-interacting protein 2</fullName>
    </recommendedName>
</protein>
<dbReference type="GO" id="GO:0006914">
    <property type="term" value="P:autophagy"/>
    <property type="evidence" value="ECO:0007669"/>
    <property type="project" value="UniProtKB-KW"/>
</dbReference>
<evidence type="ECO:0000256" key="4">
    <source>
        <dbReference type="ARBA" id="ARBA00025740"/>
    </source>
</evidence>
<gene>
    <name evidence="7" type="ORF">FF38_12023</name>
</gene>
<dbReference type="Proteomes" id="UP000037069">
    <property type="component" value="Unassembled WGS sequence"/>
</dbReference>
<dbReference type="InterPro" id="IPR001680">
    <property type="entry name" value="WD40_rpt"/>
</dbReference>
<keyword evidence="8" id="KW-1185">Reference proteome</keyword>
<dbReference type="EMBL" id="JRES01000477">
    <property type="protein sequence ID" value="KNC30979.1"/>
    <property type="molecule type" value="Genomic_DNA"/>
</dbReference>
<dbReference type="OMA" id="ATWGGMF"/>